<reference evidence="3 4" key="1">
    <citation type="submission" date="2016-04" db="EMBL/GenBank/DDBJ databases">
        <title>A degradative enzymes factory behind the ericoid mycorrhizal symbiosis.</title>
        <authorList>
            <consortium name="DOE Joint Genome Institute"/>
            <person name="Martino E."/>
            <person name="Morin E."/>
            <person name="Grelet G."/>
            <person name="Kuo A."/>
            <person name="Kohler A."/>
            <person name="Daghino S."/>
            <person name="Barry K."/>
            <person name="Choi C."/>
            <person name="Cichocki N."/>
            <person name="Clum A."/>
            <person name="Copeland A."/>
            <person name="Hainaut M."/>
            <person name="Haridas S."/>
            <person name="Labutti K."/>
            <person name="Lindquist E."/>
            <person name="Lipzen A."/>
            <person name="Khouja H.-R."/>
            <person name="Murat C."/>
            <person name="Ohm R."/>
            <person name="Olson A."/>
            <person name="Spatafora J."/>
            <person name="Veneault-Fourrey C."/>
            <person name="Henrissat B."/>
            <person name="Grigoriev I."/>
            <person name="Martin F."/>
            <person name="Perotto S."/>
        </authorList>
    </citation>
    <scope>NUCLEOTIDE SEQUENCE [LARGE SCALE GENOMIC DNA]</scope>
    <source>
        <strain evidence="3 4">E</strain>
    </source>
</reference>
<evidence type="ECO:0000256" key="2">
    <source>
        <dbReference type="ARBA" id="ARBA00023621"/>
    </source>
</evidence>
<dbReference type="RefSeq" id="XP_024737032.1">
    <property type="nucleotide sequence ID" value="XM_024884821.1"/>
</dbReference>
<dbReference type="Proteomes" id="UP000235371">
    <property type="component" value="Unassembled WGS sequence"/>
</dbReference>
<sequence>MSAFTHPKLRPLPAGINLTERVALVTGASSDLGLETARQHLVLKISTVILAVRNPSKAEACISELAADPSVKKNNAKAIIKVMKVDMEDPHSMVEFANAVVAEIPVVDYLILAALLPGLEASAGNTGRASRISWVGSRRHESPTWASEKHVKKDESILNHMDDPKNFGFTTECGDTRTLCHCIVQAIKDRSVKEGAWVLSHAASVVDSSSNGRFLTNKDDNATSELLS</sequence>
<dbReference type="Gene3D" id="3.40.50.720">
    <property type="entry name" value="NAD(P)-binding Rossmann-like Domain"/>
    <property type="match status" value="1"/>
</dbReference>
<dbReference type="PANTHER" id="PTHR43647">
    <property type="entry name" value="DEHYDROGENASE"/>
    <property type="match status" value="1"/>
</dbReference>
<name>A0A2J6TAY8_9HELO</name>
<dbReference type="AlphaFoldDB" id="A0A2J6TAY8"/>
<dbReference type="GeneID" id="36592898"/>
<dbReference type="OrthoDB" id="542013at2759"/>
<dbReference type="InterPro" id="IPR002347">
    <property type="entry name" value="SDR_fam"/>
</dbReference>
<dbReference type="EC" id="1.1.1.270" evidence="2"/>
<gene>
    <name evidence="3" type="ORF">K444DRAFT_643110</name>
</gene>
<dbReference type="Pfam" id="PF00106">
    <property type="entry name" value="adh_short"/>
    <property type="match status" value="1"/>
</dbReference>
<protein>
    <recommendedName>
        <fullName evidence="2">3beta-hydroxysteroid 3-dehydrogenase</fullName>
        <ecNumber evidence="2">1.1.1.270</ecNumber>
    </recommendedName>
</protein>
<evidence type="ECO:0000256" key="1">
    <source>
        <dbReference type="ARBA" id="ARBA00023589"/>
    </source>
</evidence>
<dbReference type="STRING" id="1095630.A0A2J6TAY8"/>
<proteinExistence type="predicted"/>
<dbReference type="GO" id="GO:0000253">
    <property type="term" value="F:3-beta-hydroxysteroid 3-dehydrogenase (NADP+) activity"/>
    <property type="evidence" value="ECO:0007669"/>
    <property type="project" value="UniProtKB-EC"/>
</dbReference>
<comment type="pathway">
    <text evidence="1">Steroid biosynthesis; zymosterol biosynthesis; zymosterol from lanosterol: step 5/6.</text>
</comment>
<dbReference type="InterPro" id="IPR036291">
    <property type="entry name" value="NAD(P)-bd_dom_sf"/>
</dbReference>
<dbReference type="InParanoid" id="A0A2J6TAY8"/>
<dbReference type="PANTHER" id="PTHR43647:SF2">
    <property type="entry name" value="DEHYDROGENASE"/>
    <property type="match status" value="1"/>
</dbReference>
<keyword evidence="4" id="KW-1185">Reference proteome</keyword>
<organism evidence="3 4">
    <name type="scientific">Hyaloscypha bicolor E</name>
    <dbReference type="NCBI Taxonomy" id="1095630"/>
    <lineage>
        <taxon>Eukaryota</taxon>
        <taxon>Fungi</taxon>
        <taxon>Dikarya</taxon>
        <taxon>Ascomycota</taxon>
        <taxon>Pezizomycotina</taxon>
        <taxon>Leotiomycetes</taxon>
        <taxon>Helotiales</taxon>
        <taxon>Hyaloscyphaceae</taxon>
        <taxon>Hyaloscypha</taxon>
        <taxon>Hyaloscypha bicolor</taxon>
    </lineage>
</organism>
<dbReference type="SUPFAM" id="SSF51735">
    <property type="entry name" value="NAD(P)-binding Rossmann-fold domains"/>
    <property type="match status" value="1"/>
</dbReference>
<evidence type="ECO:0000313" key="4">
    <source>
        <dbReference type="Proteomes" id="UP000235371"/>
    </source>
</evidence>
<accession>A0A2J6TAY8</accession>
<dbReference type="InterPro" id="IPR051593">
    <property type="entry name" value="Ergosterol_Biosynth_ERG27"/>
</dbReference>
<dbReference type="EMBL" id="KZ613791">
    <property type="protein sequence ID" value="PMD60128.1"/>
    <property type="molecule type" value="Genomic_DNA"/>
</dbReference>
<evidence type="ECO:0000313" key="3">
    <source>
        <dbReference type="EMBL" id="PMD60128.1"/>
    </source>
</evidence>